<evidence type="ECO:0000313" key="9">
    <source>
        <dbReference type="EMBL" id="EIT84444.1"/>
    </source>
</evidence>
<sequence length="251" mass="28145">MFASLTIITFGIVFVLFRYVSESYSTNPEPISVNVHIRQLFRNYAIVLKDKLFIVYVLAGVLILSIELHLVNYTGIRLSNEMPTQTFFQWELNGSTMMGLLRSENTILVVLFALLASKISSGNKDRQTLIWSCLLFTIPFGFMNYFTNIWLLFLLMFLLTIGEVVRVPIDQSYMASLPTSELRSSYMSLAGMKYNLAMLVASVTVMLGAYLSSLIMAILITATGLVGTLLYLLIGKNLDERVALESNQIAG</sequence>
<feature type="transmembrane region" description="Helical" evidence="7">
    <location>
        <begin position="52"/>
        <end position="76"/>
    </location>
</feature>
<dbReference type="PROSITE" id="PS50850">
    <property type="entry name" value="MFS"/>
    <property type="match status" value="1"/>
</dbReference>
<comment type="caution">
    <text evidence="9">The sequence shown here is derived from an EMBL/GenBank/DDBJ whole genome shotgun (WGS) entry which is preliminary data.</text>
</comment>
<evidence type="ECO:0000259" key="8">
    <source>
        <dbReference type="PROSITE" id="PS50850"/>
    </source>
</evidence>
<keyword evidence="6 7" id="KW-0472">Membrane</keyword>
<feature type="transmembrane region" description="Helical" evidence="7">
    <location>
        <begin position="214"/>
        <end position="234"/>
    </location>
</feature>
<keyword evidence="2" id="KW-0813">Transport</keyword>
<accession>I8AGD0</accession>
<comment type="subcellular location">
    <subcellularLocation>
        <location evidence="1">Cell membrane</location>
        <topology evidence="1">Multi-pass membrane protein</topology>
    </subcellularLocation>
</comment>
<gene>
    <name evidence="9" type="ORF">A374_15454</name>
</gene>
<keyword evidence="3" id="KW-1003">Cell membrane</keyword>
<dbReference type="PANTHER" id="PTHR23517:SF3">
    <property type="entry name" value="INTEGRAL MEMBRANE TRANSPORT PROTEIN"/>
    <property type="match status" value="1"/>
</dbReference>
<evidence type="ECO:0000313" key="10">
    <source>
        <dbReference type="Proteomes" id="UP000004080"/>
    </source>
</evidence>
<evidence type="ECO:0000256" key="5">
    <source>
        <dbReference type="ARBA" id="ARBA00022989"/>
    </source>
</evidence>
<dbReference type="InterPro" id="IPR036259">
    <property type="entry name" value="MFS_trans_sf"/>
</dbReference>
<dbReference type="eggNOG" id="COG2271">
    <property type="taxonomic scope" value="Bacteria"/>
</dbReference>
<dbReference type="AlphaFoldDB" id="I8AGD0"/>
<dbReference type="InterPro" id="IPR020846">
    <property type="entry name" value="MFS_dom"/>
</dbReference>
<feature type="transmembrane region" description="Helical" evidence="7">
    <location>
        <begin position="149"/>
        <end position="169"/>
    </location>
</feature>
<dbReference type="SUPFAM" id="SSF103473">
    <property type="entry name" value="MFS general substrate transporter"/>
    <property type="match status" value="1"/>
</dbReference>
<dbReference type="PANTHER" id="PTHR23517">
    <property type="entry name" value="RESISTANCE PROTEIN MDTM, PUTATIVE-RELATED-RELATED"/>
    <property type="match status" value="1"/>
</dbReference>
<dbReference type="GO" id="GO:0005886">
    <property type="term" value="C:plasma membrane"/>
    <property type="evidence" value="ECO:0007669"/>
    <property type="project" value="UniProtKB-SubCell"/>
</dbReference>
<evidence type="ECO:0000256" key="3">
    <source>
        <dbReference type="ARBA" id="ARBA00022475"/>
    </source>
</evidence>
<dbReference type="InterPro" id="IPR050171">
    <property type="entry name" value="MFS_Transporters"/>
</dbReference>
<evidence type="ECO:0000256" key="7">
    <source>
        <dbReference type="SAM" id="Phobius"/>
    </source>
</evidence>
<dbReference type="Pfam" id="PF07690">
    <property type="entry name" value="MFS_1"/>
    <property type="match status" value="1"/>
</dbReference>
<feature type="transmembrane region" description="Helical" evidence="7">
    <location>
        <begin position="96"/>
        <end position="116"/>
    </location>
</feature>
<feature type="domain" description="Major facilitator superfamily (MFS) profile" evidence="8">
    <location>
        <begin position="53"/>
        <end position="251"/>
    </location>
</feature>
<dbReference type="InterPro" id="IPR011701">
    <property type="entry name" value="MFS"/>
</dbReference>
<dbReference type="PATRIC" id="fig|1196324.3.peg.3167"/>
<name>I8AGD0_9BACL</name>
<keyword evidence="5 7" id="KW-1133">Transmembrane helix</keyword>
<reference evidence="9 10" key="1">
    <citation type="journal article" date="2012" name="J. Bacteriol.">
        <title>Genome of Bacillus macauensis ZFHKF-1, a Long-Chain-Forming Bacterium.</title>
        <authorList>
            <person name="Cai L."/>
            <person name="Zhang T."/>
        </authorList>
    </citation>
    <scope>NUCLEOTIDE SEQUENCE [LARGE SCALE GENOMIC DNA]</scope>
    <source>
        <strain evidence="9 10">ZFHKF-1</strain>
    </source>
</reference>
<dbReference type="Gene3D" id="1.20.1250.20">
    <property type="entry name" value="MFS general substrate transporter like domains"/>
    <property type="match status" value="1"/>
</dbReference>
<dbReference type="RefSeq" id="WP_007203164.1">
    <property type="nucleotide sequence ID" value="NZ_AKKV01000033.1"/>
</dbReference>
<dbReference type="GO" id="GO:0022857">
    <property type="term" value="F:transmembrane transporter activity"/>
    <property type="evidence" value="ECO:0007669"/>
    <property type="project" value="InterPro"/>
</dbReference>
<evidence type="ECO:0000256" key="1">
    <source>
        <dbReference type="ARBA" id="ARBA00004651"/>
    </source>
</evidence>
<organism evidence="9 10">
    <name type="scientific">Fictibacillus macauensis ZFHKF-1</name>
    <dbReference type="NCBI Taxonomy" id="1196324"/>
    <lineage>
        <taxon>Bacteria</taxon>
        <taxon>Bacillati</taxon>
        <taxon>Bacillota</taxon>
        <taxon>Bacilli</taxon>
        <taxon>Bacillales</taxon>
        <taxon>Fictibacillaceae</taxon>
        <taxon>Fictibacillus</taxon>
    </lineage>
</organism>
<dbReference type="STRING" id="1196324.A374_15454"/>
<evidence type="ECO:0000256" key="4">
    <source>
        <dbReference type="ARBA" id="ARBA00022692"/>
    </source>
</evidence>
<feature type="transmembrane region" description="Helical" evidence="7">
    <location>
        <begin position="128"/>
        <end position="143"/>
    </location>
</feature>
<dbReference type="EMBL" id="AKKV01000033">
    <property type="protein sequence ID" value="EIT84444.1"/>
    <property type="molecule type" value="Genomic_DNA"/>
</dbReference>
<proteinExistence type="predicted"/>
<evidence type="ECO:0000256" key="6">
    <source>
        <dbReference type="ARBA" id="ARBA00023136"/>
    </source>
</evidence>
<protein>
    <submittedName>
        <fullName evidence="9">Major facilitator superfamily protein</fullName>
    </submittedName>
</protein>
<feature type="transmembrane region" description="Helical" evidence="7">
    <location>
        <begin position="190"/>
        <end position="208"/>
    </location>
</feature>
<keyword evidence="10" id="KW-1185">Reference proteome</keyword>
<keyword evidence="4 7" id="KW-0812">Transmembrane</keyword>
<dbReference type="Proteomes" id="UP000004080">
    <property type="component" value="Unassembled WGS sequence"/>
</dbReference>
<evidence type="ECO:0000256" key="2">
    <source>
        <dbReference type="ARBA" id="ARBA00022448"/>
    </source>
</evidence>